<gene>
    <name evidence="1" type="ORF">LCGC14_1545800</name>
</gene>
<organism evidence="1">
    <name type="scientific">marine sediment metagenome</name>
    <dbReference type="NCBI Taxonomy" id="412755"/>
    <lineage>
        <taxon>unclassified sequences</taxon>
        <taxon>metagenomes</taxon>
        <taxon>ecological metagenomes</taxon>
    </lineage>
</organism>
<reference evidence="1" key="1">
    <citation type="journal article" date="2015" name="Nature">
        <title>Complex archaea that bridge the gap between prokaryotes and eukaryotes.</title>
        <authorList>
            <person name="Spang A."/>
            <person name="Saw J.H."/>
            <person name="Jorgensen S.L."/>
            <person name="Zaremba-Niedzwiedzka K."/>
            <person name="Martijn J."/>
            <person name="Lind A.E."/>
            <person name="van Eijk R."/>
            <person name="Schleper C."/>
            <person name="Guy L."/>
            <person name="Ettema T.J."/>
        </authorList>
    </citation>
    <scope>NUCLEOTIDE SEQUENCE</scope>
</reference>
<dbReference type="AlphaFoldDB" id="A0A0F9IRP8"/>
<sequence>MAQPKDIGEIRSLIQTAPDFKPGDYCHIAVYDGLTKTLAPGLFEIQKVGIVDITVHQIGGSRGLIVADHSISVPIWATLGRVRIQ</sequence>
<evidence type="ECO:0000313" key="1">
    <source>
        <dbReference type="EMBL" id="KKM60043.1"/>
    </source>
</evidence>
<name>A0A0F9IRP8_9ZZZZ</name>
<dbReference type="EMBL" id="LAZR01011752">
    <property type="protein sequence ID" value="KKM60043.1"/>
    <property type="molecule type" value="Genomic_DNA"/>
</dbReference>
<proteinExistence type="predicted"/>
<protein>
    <submittedName>
        <fullName evidence="1">Uncharacterized protein</fullName>
    </submittedName>
</protein>
<accession>A0A0F9IRP8</accession>
<comment type="caution">
    <text evidence="1">The sequence shown here is derived from an EMBL/GenBank/DDBJ whole genome shotgun (WGS) entry which is preliminary data.</text>
</comment>